<evidence type="ECO:0000313" key="2">
    <source>
        <dbReference type="EMBL" id="MBW0550239.1"/>
    </source>
</evidence>
<name>A0A9Q3IUM9_9BASI</name>
<feature type="region of interest" description="Disordered" evidence="1">
    <location>
        <begin position="203"/>
        <end position="237"/>
    </location>
</feature>
<evidence type="ECO:0000313" key="3">
    <source>
        <dbReference type="Proteomes" id="UP000765509"/>
    </source>
</evidence>
<dbReference type="EMBL" id="AVOT02055761">
    <property type="protein sequence ID" value="MBW0550239.1"/>
    <property type="molecule type" value="Genomic_DNA"/>
</dbReference>
<comment type="caution">
    <text evidence="2">The sequence shown here is derived from an EMBL/GenBank/DDBJ whole genome shotgun (WGS) entry which is preliminary data.</text>
</comment>
<sequence length="237" mass="26843">MLVMLANKHTKNAFLLCDHSHHTARGVPAEDTLVVDNDESISELEWTPQLQAGRREGFWRISPVPSRINFFNPHPVVTSLCNRREVIFWLMKEGDGERTFNLGPNVTMSFHPFDSNFNISSYFSSRNHTYYFSLPIEQNPPNPPQKGTLIPRMPCKKTLQQLTPGLSGTQWVEDLFRGKQQAIPFLILTFDSSELTIPPFVEPSQYNEPPIPGLGPSSERHEAISACDPEPEVAPMQ</sequence>
<gene>
    <name evidence="2" type="ORF">O181_089954</name>
</gene>
<proteinExistence type="predicted"/>
<dbReference type="Proteomes" id="UP000765509">
    <property type="component" value="Unassembled WGS sequence"/>
</dbReference>
<accession>A0A9Q3IUM9</accession>
<dbReference type="AlphaFoldDB" id="A0A9Q3IUM9"/>
<keyword evidence="3" id="KW-1185">Reference proteome</keyword>
<protein>
    <submittedName>
        <fullName evidence="2">Uncharacterized protein</fullName>
    </submittedName>
</protein>
<organism evidence="2 3">
    <name type="scientific">Austropuccinia psidii MF-1</name>
    <dbReference type="NCBI Taxonomy" id="1389203"/>
    <lineage>
        <taxon>Eukaryota</taxon>
        <taxon>Fungi</taxon>
        <taxon>Dikarya</taxon>
        <taxon>Basidiomycota</taxon>
        <taxon>Pucciniomycotina</taxon>
        <taxon>Pucciniomycetes</taxon>
        <taxon>Pucciniales</taxon>
        <taxon>Sphaerophragmiaceae</taxon>
        <taxon>Austropuccinia</taxon>
    </lineage>
</organism>
<reference evidence="2" key="1">
    <citation type="submission" date="2021-03" db="EMBL/GenBank/DDBJ databases">
        <title>Draft genome sequence of rust myrtle Austropuccinia psidii MF-1, a brazilian biotype.</title>
        <authorList>
            <person name="Quecine M.C."/>
            <person name="Pachon D.M.R."/>
            <person name="Bonatelli M.L."/>
            <person name="Correr F.H."/>
            <person name="Franceschini L.M."/>
            <person name="Leite T.F."/>
            <person name="Margarido G.R.A."/>
            <person name="Almeida C.A."/>
            <person name="Ferrarezi J.A."/>
            <person name="Labate C.A."/>
        </authorList>
    </citation>
    <scope>NUCLEOTIDE SEQUENCE</scope>
    <source>
        <strain evidence="2">MF-1</strain>
    </source>
</reference>
<evidence type="ECO:0000256" key="1">
    <source>
        <dbReference type="SAM" id="MobiDB-lite"/>
    </source>
</evidence>